<evidence type="ECO:0000256" key="1">
    <source>
        <dbReference type="SAM" id="SignalP"/>
    </source>
</evidence>
<dbReference type="SUPFAM" id="SSF47090">
    <property type="entry name" value="PGBD-like"/>
    <property type="match status" value="1"/>
</dbReference>
<gene>
    <name evidence="3" type="ORF">SAMN06265373_105173</name>
</gene>
<feature type="domain" description="Peptidoglycan binding-like" evidence="2">
    <location>
        <begin position="127"/>
        <end position="164"/>
    </location>
</feature>
<feature type="signal peptide" evidence="1">
    <location>
        <begin position="1"/>
        <end position="24"/>
    </location>
</feature>
<evidence type="ECO:0000313" key="3">
    <source>
        <dbReference type="EMBL" id="SMP25984.1"/>
    </source>
</evidence>
<feature type="chain" id="PRO_5045384960" description="Peptidoglycan binding-like domain-containing protein" evidence="1">
    <location>
        <begin position="25"/>
        <end position="186"/>
    </location>
</feature>
<comment type="caution">
    <text evidence="3">The sequence shown here is derived from an EMBL/GenBank/DDBJ whole genome shotgun (WGS) entry which is preliminary data.</text>
</comment>
<protein>
    <recommendedName>
        <fullName evidence="2">Peptidoglycan binding-like domain-containing protein</fullName>
    </recommendedName>
</protein>
<name>A0ABY1P7K9_9RHOB</name>
<keyword evidence="1" id="KW-0732">Signal</keyword>
<dbReference type="EMBL" id="FXTY01000005">
    <property type="protein sequence ID" value="SMP25984.1"/>
    <property type="molecule type" value="Genomic_DNA"/>
</dbReference>
<dbReference type="InterPro" id="IPR002477">
    <property type="entry name" value="Peptidoglycan-bd-like"/>
</dbReference>
<dbReference type="Pfam" id="PF01471">
    <property type="entry name" value="PG_binding_1"/>
    <property type="match status" value="1"/>
</dbReference>
<reference evidence="3 4" key="1">
    <citation type="submission" date="2017-05" db="EMBL/GenBank/DDBJ databases">
        <authorList>
            <person name="Varghese N."/>
            <person name="Submissions S."/>
        </authorList>
    </citation>
    <scope>NUCLEOTIDE SEQUENCE [LARGE SCALE GENOMIC DNA]</scope>
    <source>
        <strain evidence="3 4">DSM 29734</strain>
    </source>
</reference>
<dbReference type="InterPro" id="IPR036365">
    <property type="entry name" value="PGBD-like_sf"/>
</dbReference>
<evidence type="ECO:0000259" key="2">
    <source>
        <dbReference type="Pfam" id="PF01471"/>
    </source>
</evidence>
<accession>A0ABY1P7K9</accession>
<dbReference type="RefSeq" id="WP_283426587.1">
    <property type="nucleotide sequence ID" value="NZ_FXTY01000005.1"/>
</dbReference>
<proteinExistence type="predicted"/>
<dbReference type="Proteomes" id="UP001157961">
    <property type="component" value="Unassembled WGS sequence"/>
</dbReference>
<evidence type="ECO:0000313" key="4">
    <source>
        <dbReference type="Proteomes" id="UP001157961"/>
    </source>
</evidence>
<sequence length="186" mass="20148">MPADFAARSVLAATALLALGSLTACEEQIASAPYLAAFNEPEILRAEDAGAPPNARPGSCWGRHVTPAVVETVSEQIMVQPPEVLADGTVIAPGIFRTETQQRIVQERRELWFETPCAEVWTEDFTASLQRALKVRGLFYGSITAAPDARTRAAIRRYQSAEGLDSAILSLESARRLGLVAVPREE</sequence>
<keyword evidence="4" id="KW-1185">Reference proteome</keyword>
<organism evidence="3 4">
    <name type="scientific">Shimia sagamensis</name>
    <dbReference type="NCBI Taxonomy" id="1566352"/>
    <lineage>
        <taxon>Bacteria</taxon>
        <taxon>Pseudomonadati</taxon>
        <taxon>Pseudomonadota</taxon>
        <taxon>Alphaproteobacteria</taxon>
        <taxon>Rhodobacterales</taxon>
        <taxon>Roseobacteraceae</taxon>
    </lineage>
</organism>